<feature type="region of interest" description="Disordered" evidence="2">
    <location>
        <begin position="1"/>
        <end position="43"/>
    </location>
</feature>
<evidence type="ECO:0000313" key="4">
    <source>
        <dbReference type="EMBL" id="KAH9384004.1"/>
    </source>
</evidence>
<dbReference type="InterPro" id="IPR008974">
    <property type="entry name" value="TRAF-like"/>
</dbReference>
<evidence type="ECO:0000256" key="1">
    <source>
        <dbReference type="ARBA" id="ARBA00023054"/>
    </source>
</evidence>
<dbReference type="AlphaFoldDB" id="A0A9J6H9L5"/>
<proteinExistence type="predicted"/>
<dbReference type="InterPro" id="IPR002083">
    <property type="entry name" value="MATH/TRAF_dom"/>
</dbReference>
<evidence type="ECO:0000256" key="2">
    <source>
        <dbReference type="SAM" id="MobiDB-lite"/>
    </source>
</evidence>
<gene>
    <name evidence="4" type="ORF">HPB48_025987</name>
</gene>
<protein>
    <recommendedName>
        <fullName evidence="3">MATH domain-containing protein</fullName>
    </recommendedName>
</protein>
<keyword evidence="1" id="KW-0175">Coiled coil</keyword>
<dbReference type="Pfam" id="PF22486">
    <property type="entry name" value="MATH_2"/>
    <property type="match status" value="1"/>
</dbReference>
<name>A0A9J6H9L5_HAELO</name>
<dbReference type="PANTHER" id="PTHR46236">
    <property type="entry name" value="TRAF-LIKE SUPERFAMILY PROTEIN"/>
    <property type="match status" value="1"/>
</dbReference>
<comment type="caution">
    <text evidence="4">The sequence shown here is derived from an EMBL/GenBank/DDBJ whole genome shotgun (WGS) entry which is preliminary data.</text>
</comment>
<dbReference type="VEuPathDB" id="VectorBase:HLOH_051403"/>
<accession>A0A9J6H9L5</accession>
<keyword evidence="5" id="KW-1185">Reference proteome</keyword>
<dbReference type="Proteomes" id="UP000821853">
    <property type="component" value="Unassembled WGS sequence"/>
</dbReference>
<feature type="domain" description="MATH" evidence="3">
    <location>
        <begin position="132"/>
        <end position="281"/>
    </location>
</feature>
<dbReference type="OrthoDB" id="6475149at2759"/>
<dbReference type="PROSITE" id="PS50144">
    <property type="entry name" value="MATH"/>
    <property type="match status" value="1"/>
</dbReference>
<organism evidence="4 5">
    <name type="scientific">Haemaphysalis longicornis</name>
    <name type="common">Bush tick</name>
    <dbReference type="NCBI Taxonomy" id="44386"/>
    <lineage>
        <taxon>Eukaryota</taxon>
        <taxon>Metazoa</taxon>
        <taxon>Ecdysozoa</taxon>
        <taxon>Arthropoda</taxon>
        <taxon>Chelicerata</taxon>
        <taxon>Arachnida</taxon>
        <taxon>Acari</taxon>
        <taxon>Parasitiformes</taxon>
        <taxon>Ixodida</taxon>
        <taxon>Ixodoidea</taxon>
        <taxon>Ixodidae</taxon>
        <taxon>Haemaphysalinae</taxon>
        <taxon>Haemaphysalis</taxon>
    </lineage>
</organism>
<dbReference type="Gene3D" id="2.60.210.10">
    <property type="entry name" value="Apoptosis, Tumor Necrosis Factor Receptor Associated Protein 2, Chain A"/>
    <property type="match status" value="1"/>
</dbReference>
<reference evidence="4 5" key="1">
    <citation type="journal article" date="2020" name="Cell">
        <title>Large-Scale Comparative Analyses of Tick Genomes Elucidate Their Genetic Diversity and Vector Capacities.</title>
        <authorList>
            <consortium name="Tick Genome and Microbiome Consortium (TIGMIC)"/>
            <person name="Jia N."/>
            <person name="Wang J."/>
            <person name="Shi W."/>
            <person name="Du L."/>
            <person name="Sun Y."/>
            <person name="Zhan W."/>
            <person name="Jiang J.F."/>
            <person name="Wang Q."/>
            <person name="Zhang B."/>
            <person name="Ji P."/>
            <person name="Bell-Sakyi L."/>
            <person name="Cui X.M."/>
            <person name="Yuan T.T."/>
            <person name="Jiang B.G."/>
            <person name="Yang W.F."/>
            <person name="Lam T.T."/>
            <person name="Chang Q.C."/>
            <person name="Ding S.J."/>
            <person name="Wang X.J."/>
            <person name="Zhu J.G."/>
            <person name="Ruan X.D."/>
            <person name="Zhao L."/>
            <person name="Wei J.T."/>
            <person name="Ye R.Z."/>
            <person name="Que T.C."/>
            <person name="Du C.H."/>
            <person name="Zhou Y.H."/>
            <person name="Cheng J.X."/>
            <person name="Dai P.F."/>
            <person name="Guo W.B."/>
            <person name="Han X.H."/>
            <person name="Huang E.J."/>
            <person name="Li L.F."/>
            <person name="Wei W."/>
            <person name="Gao Y.C."/>
            <person name="Liu J.Z."/>
            <person name="Shao H.Z."/>
            <person name="Wang X."/>
            <person name="Wang C.C."/>
            <person name="Yang T.C."/>
            <person name="Huo Q.B."/>
            <person name="Li W."/>
            <person name="Chen H.Y."/>
            <person name="Chen S.E."/>
            <person name="Zhou L.G."/>
            <person name="Ni X.B."/>
            <person name="Tian J.H."/>
            <person name="Sheng Y."/>
            <person name="Liu T."/>
            <person name="Pan Y.S."/>
            <person name="Xia L.Y."/>
            <person name="Li J."/>
            <person name="Zhao F."/>
            <person name="Cao W.C."/>
        </authorList>
    </citation>
    <scope>NUCLEOTIDE SEQUENCE [LARGE SCALE GENOMIC DNA]</scope>
    <source>
        <strain evidence="4">HaeL-2018</strain>
    </source>
</reference>
<evidence type="ECO:0000259" key="3">
    <source>
        <dbReference type="PROSITE" id="PS50144"/>
    </source>
</evidence>
<dbReference type="EMBL" id="JABSTR010001405">
    <property type="protein sequence ID" value="KAH9384004.1"/>
    <property type="molecule type" value="Genomic_DNA"/>
</dbReference>
<sequence length="284" mass="32026">MACRRNLRENRQPPVKHGQSTTSFSVREAGHGATAVGTTNPLGSLEAGDSSISELQSKLQDVCREVEEVTDRFAELRTIKSTVRALQDTVKTEMKKMREESAAVDKRIMMKIEKIHDFLTSESDATSECPRPSKFEWQVKNFSKLKDQMLKGDSKSIFSENFYVGINGYKMYLGAHFAAKNAKGKVSLSIYAYITKGPHDRSLQWPYSRRSTFVIVDQKTNAHHKAAEVVPGELQQEHCFQRPVNGPNEGAGFTAFMPLEELEDPEKGYLVNDSFLVHFITCHM</sequence>
<dbReference type="InterPro" id="IPR050804">
    <property type="entry name" value="MCC"/>
</dbReference>
<feature type="compositionally biased region" description="Basic and acidic residues" evidence="2">
    <location>
        <begin position="1"/>
        <end position="11"/>
    </location>
</feature>
<evidence type="ECO:0000313" key="5">
    <source>
        <dbReference type="Proteomes" id="UP000821853"/>
    </source>
</evidence>
<dbReference type="OMA" id="METRAHA"/>
<dbReference type="SUPFAM" id="SSF49599">
    <property type="entry name" value="TRAF domain-like"/>
    <property type="match status" value="1"/>
</dbReference>
<dbReference type="PANTHER" id="PTHR46236:SF35">
    <property type="entry name" value="MATH DOMAIN-CONTAINING PROTEIN"/>
    <property type="match status" value="1"/>
</dbReference>